<dbReference type="EMBL" id="AOCK01000002">
    <property type="protein sequence ID" value="EMQ99873.1"/>
    <property type="molecule type" value="Genomic_DNA"/>
</dbReference>
<feature type="compositionally biased region" description="Low complexity" evidence="1">
    <location>
        <begin position="8"/>
        <end position="20"/>
    </location>
</feature>
<evidence type="ECO:0000256" key="1">
    <source>
        <dbReference type="SAM" id="MobiDB-lite"/>
    </source>
</evidence>
<sequence>MERQARLAAGAAAGAGHAGHQPAVGETRQPLNMTFGDHLLLQLEVFNESDEDQMFSPGQLRIRSNSQPWLVVNRWNDSTPGLLAPGAQVRAHISFLFPPDATVFTALFDDIADPGGRLLELPLPAVSWRPGFLEEAHV</sequence>
<gene>
    <name evidence="2" type="ORF">ADIAG_00976</name>
</gene>
<feature type="region of interest" description="Disordered" evidence="1">
    <location>
        <begin position="1"/>
        <end position="28"/>
    </location>
</feature>
<organism evidence="2 3">
    <name type="scientific">Paeniglutamicibacter gangotriensis Lz1y</name>
    <dbReference type="NCBI Taxonomy" id="1276920"/>
    <lineage>
        <taxon>Bacteria</taxon>
        <taxon>Bacillati</taxon>
        <taxon>Actinomycetota</taxon>
        <taxon>Actinomycetes</taxon>
        <taxon>Micrococcales</taxon>
        <taxon>Micrococcaceae</taxon>
        <taxon>Paeniglutamicibacter</taxon>
    </lineage>
</organism>
<comment type="caution">
    <text evidence="2">The sequence shown here is derived from an EMBL/GenBank/DDBJ whole genome shotgun (WGS) entry which is preliminary data.</text>
</comment>
<dbReference type="PATRIC" id="fig|1276920.7.peg.979"/>
<keyword evidence="3" id="KW-1185">Reference proteome</keyword>
<protein>
    <submittedName>
        <fullName evidence="2">Uncharacterized protein</fullName>
    </submittedName>
</protein>
<accession>M7NMY4</accession>
<dbReference type="AlphaFoldDB" id="M7NMY4"/>
<reference evidence="2 3" key="1">
    <citation type="journal article" date="2013" name="Genome Announc.">
        <title>Draft Genome Sequence of Arthrobacter gangotriensis Strain Lz1yT, Isolated from a Penguin Rookery Soil Sample Collected in Antarctica, near the Indian Station Dakshin Gangotri.</title>
        <authorList>
            <person name="Shivaji S."/>
            <person name="Ara S."/>
            <person name="Bandi S."/>
            <person name="Singh A."/>
            <person name="Kumar Pinnaka A."/>
        </authorList>
    </citation>
    <scope>NUCLEOTIDE SEQUENCE [LARGE SCALE GENOMIC DNA]</scope>
    <source>
        <strain evidence="2 3">Lz1y</strain>
    </source>
</reference>
<name>M7NMY4_9MICC</name>
<evidence type="ECO:0000313" key="3">
    <source>
        <dbReference type="Proteomes" id="UP000012015"/>
    </source>
</evidence>
<evidence type="ECO:0000313" key="2">
    <source>
        <dbReference type="EMBL" id="EMQ99873.1"/>
    </source>
</evidence>
<proteinExistence type="predicted"/>
<dbReference type="Proteomes" id="UP000012015">
    <property type="component" value="Unassembled WGS sequence"/>
</dbReference>